<organism evidence="8 9">
    <name type="scientific">Cyprinus carpio carpio</name>
    <dbReference type="NCBI Taxonomy" id="630221"/>
    <lineage>
        <taxon>Eukaryota</taxon>
        <taxon>Metazoa</taxon>
        <taxon>Chordata</taxon>
        <taxon>Craniata</taxon>
        <taxon>Vertebrata</taxon>
        <taxon>Euteleostomi</taxon>
        <taxon>Actinopterygii</taxon>
        <taxon>Neopterygii</taxon>
        <taxon>Teleostei</taxon>
        <taxon>Ostariophysi</taxon>
        <taxon>Cypriniformes</taxon>
        <taxon>Cyprinidae</taxon>
        <taxon>Cyprininae</taxon>
        <taxon>Cyprinus</taxon>
    </lineage>
</organism>
<dbReference type="PANTHER" id="PTHR24039:SF48">
    <property type="entry name" value="FIBRILLIN-2 ISOFORM X1-RELATED"/>
    <property type="match status" value="1"/>
</dbReference>
<evidence type="ECO:0000313" key="9">
    <source>
        <dbReference type="Proteomes" id="UP001108240"/>
    </source>
</evidence>
<name>A0A9J8AAR0_CYPCA</name>
<reference evidence="8" key="1">
    <citation type="submission" date="2025-08" db="UniProtKB">
        <authorList>
            <consortium name="Ensembl"/>
        </authorList>
    </citation>
    <scope>IDENTIFICATION</scope>
</reference>
<comment type="caution">
    <text evidence="5">Lacks conserved residue(s) required for the propagation of feature annotation.</text>
</comment>
<dbReference type="Proteomes" id="UP001108240">
    <property type="component" value="Unplaced"/>
</dbReference>
<feature type="domain" description="EGF-like" evidence="7">
    <location>
        <begin position="38"/>
        <end position="76"/>
    </location>
</feature>
<evidence type="ECO:0000313" key="8">
    <source>
        <dbReference type="Ensembl" id="ENSCCRP00000142112.1"/>
    </source>
</evidence>
<dbReference type="PROSITE" id="PS00010">
    <property type="entry name" value="ASX_HYDROXYL"/>
    <property type="match status" value="2"/>
</dbReference>
<sequence>TTITHAKVGLRTEALNSLLLFVLLESFFNFLIIFFLIDIDECLFSPSVCGPDSICINEIGSYNCSCLNGFTATNPSLTVSINNTCTDIDECLFSPSVCGPDSICTNEIGSYNCSCLDGFTATNSSLPISINNTCRGTFYIYFCVYYYLE</sequence>
<dbReference type="AlphaFoldDB" id="A0A9J8AAR0"/>
<dbReference type="FunFam" id="2.10.25.10:FF:000038">
    <property type="entry name" value="Fibrillin 2"/>
    <property type="match status" value="2"/>
</dbReference>
<dbReference type="SMART" id="SM00179">
    <property type="entry name" value="EGF_CA"/>
    <property type="match status" value="2"/>
</dbReference>
<evidence type="ECO:0000256" key="2">
    <source>
        <dbReference type="ARBA" id="ARBA00022729"/>
    </source>
</evidence>
<evidence type="ECO:0000259" key="7">
    <source>
        <dbReference type="PROSITE" id="PS50026"/>
    </source>
</evidence>
<keyword evidence="1 5" id="KW-0245">EGF-like domain</keyword>
<evidence type="ECO:0000256" key="6">
    <source>
        <dbReference type="SAM" id="Phobius"/>
    </source>
</evidence>
<dbReference type="InterPro" id="IPR049883">
    <property type="entry name" value="NOTCH1_EGF-like"/>
</dbReference>
<dbReference type="CDD" id="cd00054">
    <property type="entry name" value="EGF_CA"/>
    <property type="match status" value="2"/>
</dbReference>
<keyword evidence="3" id="KW-0677">Repeat</keyword>
<keyword evidence="6" id="KW-1133">Transmembrane helix</keyword>
<dbReference type="Pfam" id="PF07645">
    <property type="entry name" value="EGF_CA"/>
    <property type="match status" value="2"/>
</dbReference>
<dbReference type="InterPro" id="IPR000742">
    <property type="entry name" value="EGF"/>
</dbReference>
<evidence type="ECO:0000256" key="4">
    <source>
        <dbReference type="ARBA" id="ARBA00023157"/>
    </source>
</evidence>
<dbReference type="GO" id="GO:0005509">
    <property type="term" value="F:calcium ion binding"/>
    <property type="evidence" value="ECO:0007669"/>
    <property type="project" value="InterPro"/>
</dbReference>
<dbReference type="SUPFAM" id="SSF57196">
    <property type="entry name" value="EGF/Laminin"/>
    <property type="match status" value="2"/>
</dbReference>
<dbReference type="InterPro" id="IPR001881">
    <property type="entry name" value="EGF-like_Ca-bd_dom"/>
</dbReference>
<evidence type="ECO:0000256" key="3">
    <source>
        <dbReference type="ARBA" id="ARBA00022737"/>
    </source>
</evidence>
<dbReference type="InterPro" id="IPR018097">
    <property type="entry name" value="EGF_Ca-bd_CS"/>
</dbReference>
<accession>A0A9J8AAR0</accession>
<reference evidence="8" key="2">
    <citation type="submission" date="2025-09" db="UniProtKB">
        <authorList>
            <consortium name="Ensembl"/>
        </authorList>
    </citation>
    <scope>IDENTIFICATION</scope>
</reference>
<keyword evidence="6" id="KW-0472">Membrane</keyword>
<protein>
    <recommendedName>
        <fullName evidence="7">EGF-like domain-containing protein</fullName>
    </recommendedName>
</protein>
<keyword evidence="4" id="KW-1015">Disulfide bond</keyword>
<dbReference type="Ensembl" id="ENSCCRT00000162702.1">
    <property type="protein sequence ID" value="ENSCCRP00000142112.1"/>
    <property type="gene ID" value="ENSCCRG00000078758.1"/>
</dbReference>
<dbReference type="SMART" id="SM00181">
    <property type="entry name" value="EGF"/>
    <property type="match status" value="2"/>
</dbReference>
<dbReference type="InterPro" id="IPR000152">
    <property type="entry name" value="EGF-type_Asp/Asn_hydroxyl_site"/>
</dbReference>
<dbReference type="PROSITE" id="PS50026">
    <property type="entry name" value="EGF_3"/>
    <property type="match status" value="2"/>
</dbReference>
<keyword evidence="9" id="KW-1185">Reference proteome</keyword>
<keyword evidence="6" id="KW-0812">Transmembrane</keyword>
<evidence type="ECO:0000256" key="5">
    <source>
        <dbReference type="PROSITE-ProRule" id="PRU00076"/>
    </source>
</evidence>
<dbReference type="GO" id="GO:0030855">
    <property type="term" value="P:epithelial cell differentiation"/>
    <property type="evidence" value="ECO:0007669"/>
    <property type="project" value="UniProtKB-ARBA"/>
</dbReference>
<evidence type="ECO:0000256" key="1">
    <source>
        <dbReference type="ARBA" id="ARBA00022536"/>
    </source>
</evidence>
<dbReference type="PANTHER" id="PTHR24039">
    <property type="entry name" value="FIBRILLIN-RELATED"/>
    <property type="match status" value="1"/>
</dbReference>
<feature type="transmembrane region" description="Helical" evidence="6">
    <location>
        <begin position="18"/>
        <end position="37"/>
    </location>
</feature>
<proteinExistence type="predicted"/>
<dbReference type="GeneTree" id="ENSGT00950000183158"/>
<dbReference type="PROSITE" id="PS01187">
    <property type="entry name" value="EGF_CA"/>
    <property type="match status" value="1"/>
</dbReference>
<dbReference type="Gene3D" id="2.10.25.10">
    <property type="entry name" value="Laminin"/>
    <property type="match status" value="2"/>
</dbReference>
<keyword evidence="2" id="KW-0732">Signal</keyword>
<feature type="domain" description="EGF-like" evidence="7">
    <location>
        <begin position="87"/>
        <end position="125"/>
    </location>
</feature>